<feature type="compositionally biased region" description="Basic and acidic residues" evidence="1">
    <location>
        <begin position="32"/>
        <end position="44"/>
    </location>
</feature>
<organism evidence="2 3">
    <name type="scientific">Ephemerocybe angulata</name>
    <dbReference type="NCBI Taxonomy" id="980116"/>
    <lineage>
        <taxon>Eukaryota</taxon>
        <taxon>Fungi</taxon>
        <taxon>Dikarya</taxon>
        <taxon>Basidiomycota</taxon>
        <taxon>Agaricomycotina</taxon>
        <taxon>Agaricomycetes</taxon>
        <taxon>Agaricomycetidae</taxon>
        <taxon>Agaricales</taxon>
        <taxon>Agaricineae</taxon>
        <taxon>Psathyrellaceae</taxon>
        <taxon>Ephemerocybe</taxon>
    </lineage>
</organism>
<dbReference type="AlphaFoldDB" id="A0A8H6I8M6"/>
<dbReference type="EMBL" id="JACGCI010000011">
    <property type="protein sequence ID" value="KAF6760965.1"/>
    <property type="molecule type" value="Genomic_DNA"/>
</dbReference>
<evidence type="ECO:0000313" key="3">
    <source>
        <dbReference type="Proteomes" id="UP000521943"/>
    </source>
</evidence>
<proteinExistence type="predicted"/>
<feature type="non-terminal residue" evidence="2">
    <location>
        <position position="1"/>
    </location>
</feature>
<feature type="region of interest" description="Disordered" evidence="1">
    <location>
        <begin position="1"/>
        <end position="44"/>
    </location>
</feature>
<name>A0A8H6I8M6_9AGAR</name>
<dbReference type="OrthoDB" id="3056461at2759"/>
<reference evidence="2 3" key="1">
    <citation type="submission" date="2020-07" db="EMBL/GenBank/DDBJ databases">
        <title>Comparative genomics of pyrophilous fungi reveals a link between fire events and developmental genes.</title>
        <authorList>
            <consortium name="DOE Joint Genome Institute"/>
            <person name="Steindorff A.S."/>
            <person name="Carver A."/>
            <person name="Calhoun S."/>
            <person name="Stillman K."/>
            <person name="Liu H."/>
            <person name="Lipzen A."/>
            <person name="Pangilinan J."/>
            <person name="Labutti K."/>
            <person name="Bruns T.D."/>
            <person name="Grigoriev I.V."/>
        </authorList>
    </citation>
    <scope>NUCLEOTIDE SEQUENCE [LARGE SCALE GENOMIC DNA]</scope>
    <source>
        <strain evidence="2 3">CBS 144469</strain>
    </source>
</reference>
<accession>A0A8H6I8M6</accession>
<sequence>PPSQAQSQKQPSGGIPARVLQSPATPSRPAKTKVEAEESEEKRLQKYQLRSNDLPQPDGEKVKVAFLTHIRLIGGLPEATSVLKVPDAKILKNFRENFANEDSLTSQQNGGELLIPDSSVKVYSYGPATQDDRRRTRTQIGQVEEHAVEYIRIELARFGLPIWGPNFLESPYSLYNSACRIVALDTFKQALKTGAYDFLDLKRKINLRKYATRLDLLIKIYDHIIH</sequence>
<protein>
    <submittedName>
        <fullName evidence="2">Uncharacterized protein</fullName>
    </submittedName>
</protein>
<evidence type="ECO:0000313" key="2">
    <source>
        <dbReference type="EMBL" id="KAF6760965.1"/>
    </source>
</evidence>
<evidence type="ECO:0000256" key="1">
    <source>
        <dbReference type="SAM" id="MobiDB-lite"/>
    </source>
</evidence>
<feature type="compositionally biased region" description="Low complexity" evidence="1">
    <location>
        <begin position="1"/>
        <end position="12"/>
    </location>
</feature>
<comment type="caution">
    <text evidence="2">The sequence shown here is derived from an EMBL/GenBank/DDBJ whole genome shotgun (WGS) entry which is preliminary data.</text>
</comment>
<gene>
    <name evidence="2" type="ORF">DFP72DRAFT_1092464</name>
</gene>
<feature type="non-terminal residue" evidence="2">
    <location>
        <position position="226"/>
    </location>
</feature>
<keyword evidence="3" id="KW-1185">Reference proteome</keyword>
<dbReference type="Proteomes" id="UP000521943">
    <property type="component" value="Unassembled WGS sequence"/>
</dbReference>